<dbReference type="Gene3D" id="3.30.390.30">
    <property type="match status" value="1"/>
</dbReference>
<dbReference type="InterPro" id="IPR001100">
    <property type="entry name" value="Pyr_nuc-diS_OxRdtase"/>
</dbReference>
<proteinExistence type="inferred from homology"/>
<feature type="domain" description="Pyridine nucleotide-disulphide oxidoreductase dimerisation" evidence="11">
    <location>
        <begin position="346"/>
        <end position="453"/>
    </location>
</feature>
<dbReference type="PRINTS" id="PR00368">
    <property type="entry name" value="FADPNR"/>
</dbReference>
<dbReference type="Pfam" id="PF07992">
    <property type="entry name" value="Pyr_redox_2"/>
    <property type="match status" value="1"/>
</dbReference>
<comment type="cofactor">
    <cofactor evidence="8">
        <name>FAD</name>
        <dbReference type="ChEBI" id="CHEBI:57692"/>
    </cofactor>
    <text evidence="8">Binds 1 FAD per subunit.</text>
</comment>
<organism evidence="13 14">
    <name type="scientific">Salinarimonas ramus</name>
    <dbReference type="NCBI Taxonomy" id="690164"/>
    <lineage>
        <taxon>Bacteria</taxon>
        <taxon>Pseudomonadati</taxon>
        <taxon>Pseudomonadota</taxon>
        <taxon>Alphaproteobacteria</taxon>
        <taxon>Hyphomicrobiales</taxon>
        <taxon>Salinarimonadaceae</taxon>
        <taxon>Salinarimonas</taxon>
    </lineage>
</organism>
<name>A0A917V2L2_9HYPH</name>
<dbReference type="InterPro" id="IPR012999">
    <property type="entry name" value="Pyr_OxRdtase_I_AS"/>
</dbReference>
<dbReference type="EMBL" id="BMMF01000002">
    <property type="protein sequence ID" value="GGK23501.1"/>
    <property type="molecule type" value="Genomic_DNA"/>
</dbReference>
<evidence type="ECO:0000256" key="6">
    <source>
        <dbReference type="ARBA" id="ARBA00023157"/>
    </source>
</evidence>
<dbReference type="PIRSF" id="PIRSF000350">
    <property type="entry name" value="Mercury_reductase_MerA"/>
    <property type="match status" value="1"/>
</dbReference>
<evidence type="ECO:0000313" key="13">
    <source>
        <dbReference type="EMBL" id="GGK23501.1"/>
    </source>
</evidence>
<feature type="binding site" evidence="8">
    <location>
        <begin position="182"/>
        <end position="189"/>
    </location>
    <ligand>
        <name>NAD(+)</name>
        <dbReference type="ChEBI" id="CHEBI:57540"/>
    </ligand>
</feature>
<keyword evidence="4" id="KW-0521">NADP</keyword>
<dbReference type="InterPro" id="IPR023753">
    <property type="entry name" value="FAD/NAD-binding_dom"/>
</dbReference>
<feature type="domain" description="FAD/NAD(P)-binding" evidence="12">
    <location>
        <begin position="12"/>
        <end position="325"/>
    </location>
</feature>
<dbReference type="Proteomes" id="UP000600449">
    <property type="component" value="Unassembled WGS sequence"/>
</dbReference>
<feature type="binding site" evidence="8">
    <location>
        <begin position="145"/>
        <end position="147"/>
    </location>
    <ligand>
        <name>FAD</name>
        <dbReference type="ChEBI" id="CHEBI:57692"/>
    </ligand>
</feature>
<keyword evidence="2 10" id="KW-0285">Flavoprotein</keyword>
<dbReference type="Pfam" id="PF02852">
    <property type="entry name" value="Pyr_redox_dim"/>
    <property type="match status" value="1"/>
</dbReference>
<evidence type="ECO:0000256" key="10">
    <source>
        <dbReference type="RuleBase" id="RU003691"/>
    </source>
</evidence>
<evidence type="ECO:0000259" key="11">
    <source>
        <dbReference type="Pfam" id="PF02852"/>
    </source>
</evidence>
<dbReference type="Gene3D" id="3.50.50.60">
    <property type="entry name" value="FAD/NAD(P)-binding domain"/>
    <property type="match status" value="2"/>
</dbReference>
<dbReference type="SUPFAM" id="SSF55424">
    <property type="entry name" value="FAD/NAD-linked reductases, dimerisation (C-terminal) domain"/>
    <property type="match status" value="1"/>
</dbReference>
<keyword evidence="3 8" id="KW-0274">FAD</keyword>
<evidence type="ECO:0000259" key="12">
    <source>
        <dbReference type="Pfam" id="PF07992"/>
    </source>
</evidence>
<evidence type="ECO:0000256" key="4">
    <source>
        <dbReference type="ARBA" id="ARBA00022857"/>
    </source>
</evidence>
<dbReference type="AlphaFoldDB" id="A0A917V2L2"/>
<dbReference type="InterPro" id="IPR016156">
    <property type="entry name" value="FAD/NAD-linked_Rdtase_dimer_sf"/>
</dbReference>
<comment type="similarity">
    <text evidence="1 10">Belongs to the class-I pyridine nucleotide-disulfide oxidoreductase family.</text>
</comment>
<feature type="binding site" evidence="8">
    <location>
        <position position="311"/>
    </location>
    <ligand>
        <name>FAD</name>
        <dbReference type="ChEBI" id="CHEBI:57692"/>
    </ligand>
</feature>
<comment type="caution">
    <text evidence="13">The sequence shown here is derived from an EMBL/GenBank/DDBJ whole genome shotgun (WGS) entry which is preliminary data.</text>
</comment>
<feature type="disulfide bond" description="Redox-active" evidence="9">
    <location>
        <begin position="48"/>
        <end position="53"/>
    </location>
</feature>
<keyword evidence="8" id="KW-0520">NAD</keyword>
<dbReference type="GO" id="GO:0003955">
    <property type="term" value="F:NAD(P)H dehydrogenase (quinone) activity"/>
    <property type="evidence" value="ECO:0007669"/>
    <property type="project" value="TreeGrafter"/>
</dbReference>
<dbReference type="FunFam" id="3.30.390.30:FF:000001">
    <property type="entry name" value="Dihydrolipoyl dehydrogenase"/>
    <property type="match status" value="1"/>
</dbReference>
<evidence type="ECO:0000256" key="7">
    <source>
        <dbReference type="ARBA" id="ARBA00023284"/>
    </source>
</evidence>
<evidence type="ECO:0000313" key="14">
    <source>
        <dbReference type="Proteomes" id="UP000600449"/>
    </source>
</evidence>
<dbReference type="SUPFAM" id="SSF51905">
    <property type="entry name" value="FAD/NAD(P)-binding domain"/>
    <property type="match status" value="1"/>
</dbReference>
<keyword evidence="8" id="KW-0547">Nucleotide-binding</keyword>
<evidence type="ECO:0000256" key="2">
    <source>
        <dbReference type="ARBA" id="ARBA00022630"/>
    </source>
</evidence>
<dbReference type="PANTHER" id="PTHR43014:SF2">
    <property type="entry name" value="MERCURIC REDUCTASE"/>
    <property type="match status" value="1"/>
</dbReference>
<gene>
    <name evidence="13" type="primary">merA1</name>
    <name evidence="13" type="ORF">GCM10011322_07800</name>
</gene>
<keyword evidence="5 10" id="KW-0560">Oxidoreductase</keyword>
<evidence type="ECO:0000256" key="5">
    <source>
        <dbReference type="ARBA" id="ARBA00023002"/>
    </source>
</evidence>
<accession>A0A917V2L2</accession>
<dbReference type="PANTHER" id="PTHR43014">
    <property type="entry name" value="MERCURIC REDUCTASE"/>
    <property type="match status" value="1"/>
</dbReference>
<evidence type="ECO:0000256" key="9">
    <source>
        <dbReference type="PIRSR" id="PIRSR000350-4"/>
    </source>
</evidence>
<sequence length="478" mass="50193">MSAATSDILHADICVIGGGSGGLSVAAGAAQMGARVVLVEKHKMGGDCLNYGCVPSKALLAAAHAAQAVRTSGRFGVNGHEPAIDFLKVRDHVQGVIAGIAPHDSPERFRGLGVTVIEAPARFLDARTVEAGGRRIVARRFVVATGSSPAVPPIPGLSETPYFTNETLFDNAERIDRLIVVGGGPIGLEMAQAHRRLGSAVTVLDAGRVLVRDDAEAAAIVRDRLGAEGVDIREYVKIERVERAGNGVAVTILEGGETTRIEGSHLLVAAGRRANVAGLDLDAAGIAYTPRGVTVDDRLRTTNKRVFAIGDVAGGPQFTHVAGYHAGIVVRQALFHLPAKADHSAVPWVTYADPELAHVGLTAAEAEKSGVPHTVARFTFAENDRARAERETEGFAKVVVGKGGRVLGATIVGAHAGELILPWVLAVTQKLKIAAVASAIAPYPTLSEVSKRAAGAHFTPSLFSERTRKVVRFLQRWT</sequence>
<feature type="binding site" evidence="8">
    <location>
        <position position="271"/>
    </location>
    <ligand>
        <name>NAD(+)</name>
        <dbReference type="ChEBI" id="CHEBI:57540"/>
    </ligand>
</feature>
<dbReference type="PROSITE" id="PS00076">
    <property type="entry name" value="PYRIDINE_REDOX_1"/>
    <property type="match status" value="1"/>
</dbReference>
<dbReference type="GO" id="GO:0016668">
    <property type="term" value="F:oxidoreductase activity, acting on a sulfur group of donors, NAD(P) as acceptor"/>
    <property type="evidence" value="ECO:0007669"/>
    <property type="project" value="InterPro"/>
</dbReference>
<protein>
    <submittedName>
        <fullName evidence="13">Dihydrolipoamide dehydrogenase</fullName>
    </submittedName>
</protein>
<keyword evidence="6" id="KW-1015">Disulfide bond</keyword>
<keyword evidence="7 10" id="KW-0676">Redox-active center</keyword>
<dbReference type="InterPro" id="IPR036188">
    <property type="entry name" value="FAD/NAD-bd_sf"/>
</dbReference>
<dbReference type="GO" id="GO:0050660">
    <property type="term" value="F:flavin adenine dinucleotide binding"/>
    <property type="evidence" value="ECO:0007669"/>
    <property type="project" value="TreeGrafter"/>
</dbReference>
<reference evidence="13 14" key="1">
    <citation type="journal article" date="2014" name="Int. J. Syst. Evol. Microbiol.">
        <title>Complete genome sequence of Corynebacterium casei LMG S-19264T (=DSM 44701T), isolated from a smear-ripened cheese.</title>
        <authorList>
            <consortium name="US DOE Joint Genome Institute (JGI-PGF)"/>
            <person name="Walter F."/>
            <person name="Albersmeier A."/>
            <person name="Kalinowski J."/>
            <person name="Ruckert C."/>
        </authorList>
    </citation>
    <scope>NUCLEOTIDE SEQUENCE [LARGE SCALE GENOMIC DNA]</scope>
    <source>
        <strain evidence="13 14">CGMCC 1.9161</strain>
    </source>
</reference>
<evidence type="ECO:0000256" key="1">
    <source>
        <dbReference type="ARBA" id="ARBA00007532"/>
    </source>
</evidence>
<keyword evidence="14" id="KW-1185">Reference proteome</keyword>
<dbReference type="RefSeq" id="WP_188909783.1">
    <property type="nucleotide sequence ID" value="NZ_BMMF01000002.1"/>
</dbReference>
<feature type="binding site" evidence="8">
    <location>
        <position position="57"/>
    </location>
    <ligand>
        <name>FAD</name>
        <dbReference type="ChEBI" id="CHEBI:57692"/>
    </ligand>
</feature>
<evidence type="ECO:0000256" key="3">
    <source>
        <dbReference type="ARBA" id="ARBA00022827"/>
    </source>
</evidence>
<dbReference type="PRINTS" id="PR00411">
    <property type="entry name" value="PNDRDTASEI"/>
</dbReference>
<evidence type="ECO:0000256" key="8">
    <source>
        <dbReference type="PIRSR" id="PIRSR000350-3"/>
    </source>
</evidence>
<dbReference type="InterPro" id="IPR004099">
    <property type="entry name" value="Pyr_nucl-diS_OxRdtase_dimer"/>
</dbReference>